<organism evidence="2 3">
    <name type="scientific">Cotesia glomerata</name>
    <name type="common">Lepidopteran parasitic wasp</name>
    <name type="synonym">Apanteles glomeratus</name>
    <dbReference type="NCBI Taxonomy" id="32391"/>
    <lineage>
        <taxon>Eukaryota</taxon>
        <taxon>Metazoa</taxon>
        <taxon>Ecdysozoa</taxon>
        <taxon>Arthropoda</taxon>
        <taxon>Hexapoda</taxon>
        <taxon>Insecta</taxon>
        <taxon>Pterygota</taxon>
        <taxon>Neoptera</taxon>
        <taxon>Endopterygota</taxon>
        <taxon>Hymenoptera</taxon>
        <taxon>Apocrita</taxon>
        <taxon>Ichneumonoidea</taxon>
        <taxon>Braconidae</taxon>
        <taxon>Microgastrinae</taxon>
        <taxon>Cotesia</taxon>
    </lineage>
</organism>
<dbReference type="Proteomes" id="UP000826195">
    <property type="component" value="Unassembled WGS sequence"/>
</dbReference>
<dbReference type="Gene3D" id="3.30.710.10">
    <property type="entry name" value="Potassium Channel Kv1.1, Chain A"/>
    <property type="match status" value="1"/>
</dbReference>
<proteinExistence type="predicted"/>
<dbReference type="InterPro" id="IPR011333">
    <property type="entry name" value="SKP1/BTB/POZ_sf"/>
</dbReference>
<dbReference type="Pfam" id="PF00651">
    <property type="entry name" value="BTB"/>
    <property type="match status" value="1"/>
</dbReference>
<dbReference type="PANTHER" id="PTHR24413">
    <property type="entry name" value="SPECKLE-TYPE POZ PROTEIN"/>
    <property type="match status" value="1"/>
</dbReference>
<gene>
    <name evidence="2" type="ORF">KQX54_009231</name>
</gene>
<evidence type="ECO:0000313" key="2">
    <source>
        <dbReference type="EMBL" id="KAH0557615.1"/>
    </source>
</evidence>
<dbReference type="InterPro" id="IPR000210">
    <property type="entry name" value="BTB/POZ_dom"/>
</dbReference>
<evidence type="ECO:0000313" key="3">
    <source>
        <dbReference type="Proteomes" id="UP000826195"/>
    </source>
</evidence>
<feature type="domain" description="BTB" evidence="1">
    <location>
        <begin position="1"/>
        <end position="69"/>
    </location>
</feature>
<dbReference type="AlphaFoldDB" id="A0AAV7IRD7"/>
<sequence length="135" mass="15770">MFNTDMKEANENCFRFGEFDMATVKEVLEFMYTGKITPCDDIDLIFQILACANMYRIKNLQTYCEYRLILHLNIDNIIKILVTIENLELPELSEKAKLYLECNSARISLVDVLNEWNNSQILLDFLAKKTGMKIN</sequence>
<evidence type="ECO:0000259" key="1">
    <source>
        <dbReference type="Pfam" id="PF00651"/>
    </source>
</evidence>
<protein>
    <recommendedName>
        <fullName evidence="1">BTB domain-containing protein</fullName>
    </recommendedName>
</protein>
<name>A0AAV7IRD7_COTGL</name>
<accession>A0AAV7IRD7</accession>
<comment type="caution">
    <text evidence="2">The sequence shown here is derived from an EMBL/GenBank/DDBJ whole genome shotgun (WGS) entry which is preliminary data.</text>
</comment>
<dbReference type="EMBL" id="JAHXZJ010000747">
    <property type="protein sequence ID" value="KAH0557615.1"/>
    <property type="molecule type" value="Genomic_DNA"/>
</dbReference>
<dbReference type="CDD" id="cd18186">
    <property type="entry name" value="BTB_POZ_ZBTB_KLHL-like"/>
    <property type="match status" value="1"/>
</dbReference>
<dbReference type="SUPFAM" id="SSF54695">
    <property type="entry name" value="POZ domain"/>
    <property type="match status" value="1"/>
</dbReference>
<keyword evidence="3" id="KW-1185">Reference proteome</keyword>
<reference evidence="2 3" key="1">
    <citation type="journal article" date="2021" name="J. Hered.">
        <title>A chromosome-level genome assembly of the parasitoid wasp, Cotesia glomerata (Hymenoptera: Braconidae).</title>
        <authorList>
            <person name="Pinto B.J."/>
            <person name="Weis J.J."/>
            <person name="Gamble T."/>
            <person name="Ode P.J."/>
            <person name="Paul R."/>
            <person name="Zaspel J.M."/>
        </authorList>
    </citation>
    <scope>NUCLEOTIDE SEQUENCE [LARGE SCALE GENOMIC DNA]</scope>
    <source>
        <strain evidence="2">CgM1</strain>
    </source>
</reference>